<dbReference type="GO" id="GO:0005737">
    <property type="term" value="C:cytoplasm"/>
    <property type="evidence" value="ECO:0007669"/>
    <property type="project" value="TreeGrafter"/>
</dbReference>
<dbReference type="AlphaFoldDB" id="A0A975C1C6"/>
<dbReference type="Pfam" id="PF01266">
    <property type="entry name" value="DAO"/>
    <property type="match status" value="1"/>
</dbReference>
<sequence length="227" mass="23122">MPSSSSPLSTDILVLGAGVLGLCTAVELTRRGRQVVVLDPGGGNASSVAAGMIAPAIESFVDGASPDHARLLREAGRLWADYAGIRLKPAPAIWRGADGERTVATLRALGFEASLDGQGQVHAADDVQVDPVAALAQLRALLEAPVVEGAARSISRIETGWAVETDAGRIVATTVVLATGAAEPLTGLPESVAGLVRQIAPIRVPAALTVHVREAAPEIPSVSARSG</sequence>
<proteinExistence type="predicted"/>
<dbReference type="Proteomes" id="UP000663918">
    <property type="component" value="Chromosome"/>
</dbReference>
<evidence type="ECO:0000259" key="2">
    <source>
        <dbReference type="Pfam" id="PF01266"/>
    </source>
</evidence>
<gene>
    <name evidence="3" type="ORF">IFJ75_03820</name>
</gene>
<dbReference type="EMBL" id="CP062222">
    <property type="protein sequence ID" value="QTC92053.1"/>
    <property type="molecule type" value="Genomic_DNA"/>
</dbReference>
<organism evidence="3 4">
    <name type="scientific">Brevundimonas goettingensis</name>
    <dbReference type="NCBI Taxonomy" id="2774190"/>
    <lineage>
        <taxon>Bacteria</taxon>
        <taxon>Pseudomonadati</taxon>
        <taxon>Pseudomonadota</taxon>
        <taxon>Alphaproteobacteria</taxon>
        <taxon>Caulobacterales</taxon>
        <taxon>Caulobacteraceae</taxon>
        <taxon>Brevundimonas</taxon>
    </lineage>
</organism>
<evidence type="ECO:0000313" key="4">
    <source>
        <dbReference type="Proteomes" id="UP000663918"/>
    </source>
</evidence>
<dbReference type="InterPro" id="IPR036188">
    <property type="entry name" value="FAD/NAD-bd_sf"/>
</dbReference>
<reference evidence="3" key="1">
    <citation type="submission" date="2020-09" db="EMBL/GenBank/DDBJ databases">
        <title>Brevundimonas sp. LVF2 isolated from a puddle in Goettingen, Germany.</title>
        <authorList>
            <person name="Friedrich I."/>
            <person name="Klassen A."/>
            <person name="Hannes N."/>
            <person name="Schneider D."/>
            <person name="Hertel R."/>
            <person name="Daniel R."/>
        </authorList>
    </citation>
    <scope>NUCLEOTIDE SEQUENCE</scope>
    <source>
        <strain evidence="3">LVF2</strain>
    </source>
</reference>
<dbReference type="Gene3D" id="3.50.50.60">
    <property type="entry name" value="FAD/NAD(P)-binding domain"/>
    <property type="match status" value="1"/>
</dbReference>
<keyword evidence="1" id="KW-0560">Oxidoreductase</keyword>
<accession>A0A975C1C6</accession>
<feature type="domain" description="FAD dependent oxidoreductase" evidence="2">
    <location>
        <begin position="11"/>
        <end position="198"/>
    </location>
</feature>
<dbReference type="KEGG" id="bgoe:IFJ75_03820"/>
<dbReference type="PANTHER" id="PTHR13847:SF289">
    <property type="entry name" value="GLYCINE OXIDASE"/>
    <property type="match status" value="1"/>
</dbReference>
<name>A0A975C1C6_9CAUL</name>
<dbReference type="InterPro" id="IPR006076">
    <property type="entry name" value="FAD-dep_OxRdtase"/>
</dbReference>
<dbReference type="PANTHER" id="PTHR13847">
    <property type="entry name" value="SARCOSINE DEHYDROGENASE-RELATED"/>
    <property type="match status" value="1"/>
</dbReference>
<evidence type="ECO:0000256" key="1">
    <source>
        <dbReference type="ARBA" id="ARBA00023002"/>
    </source>
</evidence>
<keyword evidence="4" id="KW-1185">Reference proteome</keyword>
<dbReference type="GO" id="GO:0016491">
    <property type="term" value="F:oxidoreductase activity"/>
    <property type="evidence" value="ECO:0007669"/>
    <property type="project" value="UniProtKB-KW"/>
</dbReference>
<dbReference type="SUPFAM" id="SSF51905">
    <property type="entry name" value="FAD/NAD(P)-binding domain"/>
    <property type="match status" value="1"/>
</dbReference>
<protein>
    <submittedName>
        <fullName evidence="3">FAD-binding oxidoreductase</fullName>
    </submittedName>
</protein>
<evidence type="ECO:0000313" key="3">
    <source>
        <dbReference type="EMBL" id="QTC92053.1"/>
    </source>
</evidence>